<keyword evidence="7" id="KW-1185">Reference proteome</keyword>
<feature type="domain" description="ABC transporter" evidence="5">
    <location>
        <begin position="27"/>
        <end position="257"/>
    </location>
</feature>
<reference evidence="6" key="1">
    <citation type="submission" date="2021-01" db="EMBL/GenBank/DDBJ databases">
        <title>Modified the classification status of verrucomicrobia.</title>
        <authorList>
            <person name="Feng X."/>
        </authorList>
    </citation>
    <scope>NUCLEOTIDE SEQUENCE</scope>
    <source>
        <strain evidence="6">_KCTC 22039</strain>
    </source>
</reference>
<dbReference type="InterPro" id="IPR050153">
    <property type="entry name" value="Metal_Ion_Import_ABC"/>
</dbReference>
<dbReference type="GO" id="GO:0016887">
    <property type="term" value="F:ATP hydrolysis activity"/>
    <property type="evidence" value="ECO:0007669"/>
    <property type="project" value="InterPro"/>
</dbReference>
<evidence type="ECO:0000313" key="7">
    <source>
        <dbReference type="Proteomes" id="UP000624703"/>
    </source>
</evidence>
<evidence type="ECO:0000256" key="2">
    <source>
        <dbReference type="ARBA" id="ARBA00022448"/>
    </source>
</evidence>
<accession>A0A8J7SHM6</accession>
<evidence type="ECO:0000256" key="1">
    <source>
        <dbReference type="ARBA" id="ARBA00005417"/>
    </source>
</evidence>
<dbReference type="InterPro" id="IPR017871">
    <property type="entry name" value="ABC_transporter-like_CS"/>
</dbReference>
<keyword evidence="2" id="KW-0813">Transport</keyword>
<dbReference type="EMBL" id="JAENIM010000034">
    <property type="protein sequence ID" value="MBK1790890.1"/>
    <property type="molecule type" value="Genomic_DNA"/>
</dbReference>
<keyword evidence="3" id="KW-0547">Nucleotide-binding</keyword>
<proteinExistence type="inferred from homology"/>
<dbReference type="PROSITE" id="PS50893">
    <property type="entry name" value="ABC_TRANSPORTER_2"/>
    <property type="match status" value="1"/>
</dbReference>
<comment type="similarity">
    <text evidence="1">Belongs to the ABC transporter superfamily.</text>
</comment>
<name>A0A8J7SHM6_9BACT</name>
<organism evidence="6 7">
    <name type="scientific">Persicirhabdus sediminis</name>
    <dbReference type="NCBI Taxonomy" id="454144"/>
    <lineage>
        <taxon>Bacteria</taxon>
        <taxon>Pseudomonadati</taxon>
        <taxon>Verrucomicrobiota</taxon>
        <taxon>Verrucomicrobiia</taxon>
        <taxon>Verrucomicrobiales</taxon>
        <taxon>Verrucomicrobiaceae</taxon>
        <taxon>Persicirhabdus</taxon>
    </lineage>
</organism>
<dbReference type="PANTHER" id="PTHR42734">
    <property type="entry name" value="METAL TRANSPORT SYSTEM ATP-BINDING PROTEIN TM_0124-RELATED"/>
    <property type="match status" value="1"/>
</dbReference>
<dbReference type="SMART" id="SM00382">
    <property type="entry name" value="AAA"/>
    <property type="match status" value="1"/>
</dbReference>
<dbReference type="AlphaFoldDB" id="A0A8J7SHM6"/>
<dbReference type="InterPro" id="IPR003439">
    <property type="entry name" value="ABC_transporter-like_ATP-bd"/>
</dbReference>
<evidence type="ECO:0000256" key="3">
    <source>
        <dbReference type="ARBA" id="ARBA00022741"/>
    </source>
</evidence>
<evidence type="ECO:0000259" key="5">
    <source>
        <dbReference type="PROSITE" id="PS50893"/>
    </source>
</evidence>
<dbReference type="CDD" id="cd03235">
    <property type="entry name" value="ABC_Metallic_Cations"/>
    <property type="match status" value="1"/>
</dbReference>
<dbReference type="InterPro" id="IPR003593">
    <property type="entry name" value="AAA+_ATPase"/>
</dbReference>
<comment type="caution">
    <text evidence="6">The sequence shown here is derived from an EMBL/GenBank/DDBJ whole genome shotgun (WGS) entry which is preliminary data.</text>
</comment>
<gene>
    <name evidence="6" type="ORF">JIN82_06940</name>
</gene>
<sequence length="257" mass="28909">MILTNKQSTVSEDCPSCDHSHHHKHALHVESISVRYHKNLALEDVSFDTQCGHAVALLGPNGAGKSTLLKTIAGLIPRSAGIVRWRNQPVKKWSREFAYLPQSEEVNWDFPITVRGMVEMGRYPQLGAFKKFSSHDEEVVDHALELMHMAELGHRQINELSGGQKQRAFLARAIAQEAHVMLLDEPFTGLDREHSAQLQQVIRQLTKDGRLIIASHHDLNTAEDIFDQAMLLKRNIHAFGATKDVLTNSQLDALYKS</sequence>
<dbReference type="PROSITE" id="PS00211">
    <property type="entry name" value="ABC_TRANSPORTER_1"/>
    <property type="match status" value="1"/>
</dbReference>
<dbReference type="SUPFAM" id="SSF52540">
    <property type="entry name" value="P-loop containing nucleoside triphosphate hydrolases"/>
    <property type="match status" value="1"/>
</dbReference>
<dbReference type="PANTHER" id="PTHR42734:SF5">
    <property type="entry name" value="IRON TRANSPORT SYSTEM ATP-BINDING PROTEIN HI_0361-RELATED"/>
    <property type="match status" value="1"/>
</dbReference>
<dbReference type="Proteomes" id="UP000624703">
    <property type="component" value="Unassembled WGS sequence"/>
</dbReference>
<evidence type="ECO:0000256" key="4">
    <source>
        <dbReference type="ARBA" id="ARBA00022840"/>
    </source>
</evidence>
<keyword evidence="4 6" id="KW-0067">ATP-binding</keyword>
<evidence type="ECO:0000313" key="6">
    <source>
        <dbReference type="EMBL" id="MBK1790890.1"/>
    </source>
</evidence>
<dbReference type="InterPro" id="IPR027417">
    <property type="entry name" value="P-loop_NTPase"/>
</dbReference>
<dbReference type="Gene3D" id="3.40.50.300">
    <property type="entry name" value="P-loop containing nucleotide triphosphate hydrolases"/>
    <property type="match status" value="1"/>
</dbReference>
<dbReference type="FunFam" id="3.40.50.300:FF:000134">
    <property type="entry name" value="Iron-enterobactin ABC transporter ATP-binding protein"/>
    <property type="match status" value="1"/>
</dbReference>
<protein>
    <submittedName>
        <fullName evidence="6">ABC transporter ATP-binding protein</fullName>
    </submittedName>
</protein>
<dbReference type="GO" id="GO:0005524">
    <property type="term" value="F:ATP binding"/>
    <property type="evidence" value="ECO:0007669"/>
    <property type="project" value="UniProtKB-KW"/>
</dbReference>
<dbReference type="Pfam" id="PF00005">
    <property type="entry name" value="ABC_tran"/>
    <property type="match status" value="1"/>
</dbReference>